<organism evidence="1">
    <name type="scientific">marine sediment metagenome</name>
    <dbReference type="NCBI Taxonomy" id="412755"/>
    <lineage>
        <taxon>unclassified sequences</taxon>
        <taxon>metagenomes</taxon>
        <taxon>ecological metagenomes</taxon>
    </lineage>
</organism>
<proteinExistence type="predicted"/>
<reference evidence="1" key="1">
    <citation type="journal article" date="2015" name="Nature">
        <title>Complex archaea that bridge the gap between prokaryotes and eukaryotes.</title>
        <authorList>
            <person name="Spang A."/>
            <person name="Saw J.H."/>
            <person name="Jorgensen S.L."/>
            <person name="Zaremba-Niedzwiedzka K."/>
            <person name="Martijn J."/>
            <person name="Lind A.E."/>
            <person name="van Eijk R."/>
            <person name="Schleper C."/>
            <person name="Guy L."/>
            <person name="Ettema T.J."/>
        </authorList>
    </citation>
    <scope>NUCLEOTIDE SEQUENCE</scope>
</reference>
<sequence length="167" mass="19601">MRLSTDWKLKLDDFNACHPNHPPVMIRWEPRAVWAERTVWVCGVPVRRNEYEPRWQVGVVLDNKPKGPVTYIEGSGGLWFFKLFNWQMQDTKEFLDLDDRIFDCLVDSTPHGFYDEAIEQPTVKAEEQSEAEARELAYAGASYYYGHDNLIINPHVKAGGNWRWRTR</sequence>
<accession>A0A0F9L7N3</accession>
<comment type="caution">
    <text evidence="1">The sequence shown here is derived from an EMBL/GenBank/DDBJ whole genome shotgun (WGS) entry which is preliminary data.</text>
</comment>
<gene>
    <name evidence="1" type="ORF">LCGC14_1247940</name>
</gene>
<evidence type="ECO:0000313" key="1">
    <source>
        <dbReference type="EMBL" id="KKM89513.1"/>
    </source>
</evidence>
<dbReference type="AlphaFoldDB" id="A0A0F9L7N3"/>
<protein>
    <submittedName>
        <fullName evidence="1">Uncharacterized protein</fullName>
    </submittedName>
</protein>
<name>A0A0F9L7N3_9ZZZZ</name>
<dbReference type="EMBL" id="LAZR01006806">
    <property type="protein sequence ID" value="KKM89513.1"/>
    <property type="molecule type" value="Genomic_DNA"/>
</dbReference>